<sequence length="93" mass="10087">MSGQLEIGEHETLLAEFDVKGQIKGTITELNMPDYYGGPAVALSQEEGDFFNREDGLKFEVDESVDASCVVLDPAAARKVVVILTAWLATQPT</sequence>
<name>I6XKV0_9CAUD</name>
<reference evidence="1 2" key="1">
    <citation type="submission" date="2012-05" db="EMBL/GenBank/DDBJ databases">
        <title>Complete genome of the Bcep22-like bacteriophage BcepMigl.</title>
        <authorList>
            <person name="Gill J.J."/>
            <person name="Migl D.M."/>
            <person name="Summer E.J."/>
            <person name="Gonzlaez C.F."/>
            <person name="Young R."/>
        </authorList>
    </citation>
    <scope>NUCLEOTIDE SEQUENCE [LARGE SCALE GENOMIC DNA]</scope>
</reference>
<proteinExistence type="predicted"/>
<dbReference type="Proteomes" id="UP000009014">
    <property type="component" value="Segment"/>
</dbReference>
<dbReference type="EMBL" id="JX104231">
    <property type="protein sequence ID" value="AFN39109.1"/>
    <property type="molecule type" value="Genomic_DNA"/>
</dbReference>
<dbReference type="GeneID" id="14296473"/>
<evidence type="ECO:0000313" key="1">
    <source>
        <dbReference type="EMBL" id="AFN39109.1"/>
    </source>
</evidence>
<protein>
    <submittedName>
        <fullName evidence="1">Uncharacterized protein</fullName>
    </submittedName>
</protein>
<dbReference type="KEGG" id="vg:14296473"/>
<gene>
    <name evidence="1" type="ORF">BcepMigl_gp40</name>
</gene>
<evidence type="ECO:0000313" key="2">
    <source>
        <dbReference type="Proteomes" id="UP000009014"/>
    </source>
</evidence>
<organism evidence="1 2">
    <name type="scientific">Burkholderia phage BcepMigl</name>
    <dbReference type="NCBI Taxonomy" id="2886899"/>
    <lineage>
        <taxon>Viruses</taxon>
        <taxon>Duplodnaviria</taxon>
        <taxon>Heunggongvirae</taxon>
        <taxon>Uroviricota</taxon>
        <taxon>Caudoviricetes</taxon>
        <taxon>Lessievirus</taxon>
        <taxon>Lessievirus bcepmigl</taxon>
    </lineage>
</organism>
<accession>I6XKV0</accession>
<keyword evidence="2" id="KW-1185">Reference proteome</keyword>
<dbReference type="RefSeq" id="YP_007236786.1">
    <property type="nucleotide sequence ID" value="NC_019917.1"/>
</dbReference>